<keyword evidence="7" id="KW-0812">Transmembrane</keyword>
<dbReference type="Pfam" id="PF20610">
    <property type="entry name" value="TED_2"/>
    <property type="match status" value="1"/>
</dbReference>
<evidence type="ECO:0000313" key="9">
    <source>
        <dbReference type="EMBL" id="QMW80962.1"/>
    </source>
</evidence>
<dbReference type="PANTHER" id="PTHR36108">
    <property type="entry name" value="COLOSSIN-B-RELATED"/>
    <property type="match status" value="1"/>
</dbReference>
<sequence>MVTCCRKIREEIFMDWKNIAKRAGAFGMSLCVAATTLISGGSNVLAEGGPVIEYTGPIEYSGRMVGNFFVDGERAYCLEHSKLSPETGTPVEVNPYDNDMIKTVLYYGWDGKENIFTDEAEGVVRTSSALSVLYSGDNENGQMLAQPLLDYAAANLITDMNIYFDKESVNATISGDQQKTEEITVNGDARNTVSFSLPEQVVLHNKTTGEETGGEVTVKGGDVFYLTAPLNGAADFSTGILKGSMGYCQPLLLKTADDEVQDLIQLRWRDPDRTTSLSVTWQKAGNIKVNKTDSESGKAVAGAEYTIYDAAGKKVGTITTDKKGEGILENLPAGDYTVKETKVPAGYFIDGTTYPVKVTPGETVAVGSKDQPVYGRISIQKSDKETGKAESQSSDKGFAGAEYTVYAAEKNRDYEKDQEAAVLTLNEDGKAVSGDLIHGKYYVKETKAPAGYLLDGNKYPVTLSDTAKEIKVYPVESADQVIRGNIELIKAEDGTLDRMANVKFSITNKLTGESHVFITDENGYYSTAAEWNKHTQNTNKGESPEDGIWFGGSDPDDGKGALPYGVYTIEELRCEANAGHKLVRFDVSIKRDNYTVNLGTVTNDLEKQIKIGTTAKDGQTGTNEGIPAKQVTIIDTVSYYNLIPGKEYTIKGTLMDKETEKELQINGKTVTAEKTFTAEKADGSVELEFTFDGSALAGKKVVVFEKLLQEGREVAAHEDIRDEGQTVTYQDIEIGTKAKDKDTDSSQGIPVKDVTIVDTVTYKNLIPGKEYTVKGTLMDQETKKELKVNGKTVTAEKTFTAEKADGSVDITFTFDGSALAGRKVVVFEKLFQEGREVAAHEDIRDEGQTVTYQEIKIGTTAKDKATGKKEAAADKNVTIVDTVTYKNLIPGKEYTVKGTLMDKETKKELQINGKTVTAEKTFTAEKADGSVDITFTFDGSALAGRKVVVFEKLYFAGRQAAAHEDIEDKNQTVNITKPAQKAAEQPKKADTTVAALVKTGDTTSVLPYALAGAAALAGIAGVLVFKKKRFVR</sequence>
<keyword evidence="7" id="KW-1133">Transmembrane helix</keyword>
<accession>A0A7G5N269</accession>
<comment type="similarity">
    <text evidence="1">Belongs to the serine-aspartate repeat-containing protein (SDr) family.</text>
</comment>
<keyword evidence="4" id="KW-0732">Signal</keyword>
<evidence type="ECO:0000259" key="8">
    <source>
        <dbReference type="PROSITE" id="PS50847"/>
    </source>
</evidence>
<keyword evidence="3" id="KW-0964">Secreted</keyword>
<dbReference type="Gene3D" id="2.60.40.3930">
    <property type="match status" value="3"/>
</dbReference>
<evidence type="ECO:0000256" key="6">
    <source>
        <dbReference type="SAM" id="MobiDB-lite"/>
    </source>
</evidence>
<evidence type="ECO:0000256" key="5">
    <source>
        <dbReference type="ARBA" id="ARBA00023088"/>
    </source>
</evidence>
<organism evidence="9 10">
    <name type="scientific">Blautia producta</name>
    <dbReference type="NCBI Taxonomy" id="33035"/>
    <lineage>
        <taxon>Bacteria</taxon>
        <taxon>Bacillati</taxon>
        <taxon>Bacillota</taxon>
        <taxon>Clostridia</taxon>
        <taxon>Lachnospirales</taxon>
        <taxon>Lachnospiraceae</taxon>
        <taxon>Blautia</taxon>
    </lineage>
</organism>
<dbReference type="EMBL" id="CP039126">
    <property type="protein sequence ID" value="QMW80962.1"/>
    <property type="molecule type" value="Genomic_DNA"/>
</dbReference>
<evidence type="ECO:0000313" key="10">
    <source>
        <dbReference type="Proteomes" id="UP000515789"/>
    </source>
</evidence>
<name>A0A7G5N269_9FIRM</name>
<dbReference type="SUPFAM" id="SSF49478">
    <property type="entry name" value="Cna protein B-type domain"/>
    <property type="match status" value="1"/>
</dbReference>
<feature type="region of interest" description="Disordered" evidence="6">
    <location>
        <begin position="535"/>
        <end position="554"/>
    </location>
</feature>
<dbReference type="AlphaFoldDB" id="A0A7G5N269"/>
<keyword evidence="7" id="KW-0472">Membrane</keyword>
<dbReference type="InterPro" id="IPR013783">
    <property type="entry name" value="Ig-like_fold"/>
</dbReference>
<evidence type="ECO:0000256" key="2">
    <source>
        <dbReference type="ARBA" id="ARBA00022512"/>
    </source>
</evidence>
<dbReference type="Pfam" id="PF17802">
    <property type="entry name" value="SpaA"/>
    <property type="match status" value="2"/>
</dbReference>
<evidence type="ECO:0000256" key="1">
    <source>
        <dbReference type="ARBA" id="ARBA00007257"/>
    </source>
</evidence>
<dbReference type="Pfam" id="PF18202">
    <property type="entry name" value="TQ"/>
    <property type="match status" value="3"/>
</dbReference>
<dbReference type="NCBIfam" id="NF033903">
    <property type="entry name" value="VaFE_rpt"/>
    <property type="match status" value="3"/>
</dbReference>
<dbReference type="InterPro" id="IPR019931">
    <property type="entry name" value="LPXTG_anchor"/>
</dbReference>
<dbReference type="NCBIfam" id="TIGR01167">
    <property type="entry name" value="LPXTG_anchor"/>
    <property type="match status" value="1"/>
</dbReference>
<evidence type="ECO:0000256" key="4">
    <source>
        <dbReference type="ARBA" id="ARBA00022729"/>
    </source>
</evidence>
<feature type="transmembrane region" description="Helical" evidence="7">
    <location>
        <begin position="1005"/>
        <end position="1025"/>
    </location>
</feature>
<keyword evidence="5" id="KW-0572">Peptidoglycan-anchor</keyword>
<keyword evidence="2" id="KW-0134">Cell wall</keyword>
<dbReference type="PROSITE" id="PS50847">
    <property type="entry name" value="GRAM_POS_ANCHORING"/>
    <property type="match status" value="1"/>
</dbReference>
<dbReference type="InterPro" id="IPR046751">
    <property type="entry name" value="TED_2"/>
</dbReference>
<feature type="domain" description="Gram-positive cocci surface proteins LPxTG" evidence="8">
    <location>
        <begin position="996"/>
        <end position="1032"/>
    </location>
</feature>
<evidence type="ECO:0000256" key="3">
    <source>
        <dbReference type="ARBA" id="ARBA00022525"/>
    </source>
</evidence>
<dbReference type="InterPro" id="IPR041033">
    <property type="entry name" value="SpaA_PFL_dom_1"/>
</dbReference>
<gene>
    <name evidence="9" type="ORF">E5259_27225</name>
</gene>
<protein>
    <submittedName>
        <fullName evidence="9">LPXTG cell wall anchor domain-containing protein</fullName>
    </submittedName>
</protein>
<dbReference type="Gene3D" id="2.60.40.10">
    <property type="entry name" value="Immunoglobulins"/>
    <property type="match status" value="2"/>
</dbReference>
<dbReference type="PANTHER" id="PTHR36108:SF13">
    <property type="entry name" value="COLOSSIN-B-RELATED"/>
    <property type="match status" value="1"/>
</dbReference>
<dbReference type="InterPro" id="IPR041100">
    <property type="entry name" value="TQ"/>
</dbReference>
<proteinExistence type="inferred from homology"/>
<reference evidence="9 10" key="1">
    <citation type="submission" date="2019-04" db="EMBL/GenBank/DDBJ databases">
        <authorList>
            <person name="Schori C."/>
            <person name="Ahrens C."/>
        </authorList>
    </citation>
    <scope>NUCLEOTIDE SEQUENCE [LARGE SCALE GENOMIC DNA]</scope>
    <source>
        <strain evidence="9 10">DSM 2950</strain>
    </source>
</reference>
<dbReference type="Proteomes" id="UP000515789">
    <property type="component" value="Chromosome"/>
</dbReference>
<evidence type="ECO:0000256" key="7">
    <source>
        <dbReference type="SAM" id="Phobius"/>
    </source>
</evidence>